<dbReference type="SUPFAM" id="SSF52317">
    <property type="entry name" value="Class I glutamine amidotransferase-like"/>
    <property type="match status" value="1"/>
</dbReference>
<dbReference type="InterPro" id="IPR002818">
    <property type="entry name" value="DJ-1/PfpI"/>
</dbReference>
<dbReference type="PANTHER" id="PTHR43130:SF3">
    <property type="entry name" value="HTH-TYPE TRANSCRIPTIONAL REGULATOR RV1931C"/>
    <property type="match status" value="1"/>
</dbReference>
<dbReference type="EMBL" id="FNWL01000004">
    <property type="protein sequence ID" value="SEH17445.1"/>
    <property type="molecule type" value="Genomic_DNA"/>
</dbReference>
<protein>
    <submittedName>
        <fullName evidence="2">Cyclohexyl-isocyanide hydratase</fullName>
    </submittedName>
</protein>
<organism evidence="2 3">
    <name type="scientific">Natronorubrum sediminis</name>
    <dbReference type="NCBI Taxonomy" id="640943"/>
    <lineage>
        <taxon>Archaea</taxon>
        <taxon>Methanobacteriati</taxon>
        <taxon>Methanobacteriota</taxon>
        <taxon>Stenosarchaea group</taxon>
        <taxon>Halobacteria</taxon>
        <taxon>Halobacteriales</taxon>
        <taxon>Natrialbaceae</taxon>
        <taxon>Natronorubrum</taxon>
    </lineage>
</organism>
<feature type="domain" description="DJ-1/PfpI" evidence="1">
    <location>
        <begin position="2"/>
        <end position="164"/>
    </location>
</feature>
<dbReference type="PANTHER" id="PTHR43130">
    <property type="entry name" value="ARAC-FAMILY TRANSCRIPTIONAL REGULATOR"/>
    <property type="match status" value="1"/>
</dbReference>
<dbReference type="AlphaFoldDB" id="A0A1H6G6C9"/>
<dbReference type="RefSeq" id="WP_090507946.1">
    <property type="nucleotide sequence ID" value="NZ_FNWL01000004.1"/>
</dbReference>
<name>A0A1H6G6C9_9EURY</name>
<evidence type="ECO:0000313" key="3">
    <source>
        <dbReference type="Proteomes" id="UP000199112"/>
    </source>
</evidence>
<keyword evidence="3" id="KW-1185">Reference proteome</keyword>
<dbReference type="InterPro" id="IPR052158">
    <property type="entry name" value="INH-QAR"/>
</dbReference>
<evidence type="ECO:0000313" key="2">
    <source>
        <dbReference type="EMBL" id="SEH17445.1"/>
    </source>
</evidence>
<dbReference type="Pfam" id="PF01965">
    <property type="entry name" value="DJ-1_PfpI"/>
    <property type="match status" value="1"/>
</dbReference>
<accession>A0A1H6G6C9</accession>
<evidence type="ECO:0000259" key="1">
    <source>
        <dbReference type="Pfam" id="PF01965"/>
    </source>
</evidence>
<dbReference type="OrthoDB" id="8348at2157"/>
<proteinExistence type="predicted"/>
<dbReference type="Proteomes" id="UP000199112">
    <property type="component" value="Unassembled WGS sequence"/>
</dbReference>
<gene>
    <name evidence="2" type="ORF">SAMN04487967_3178</name>
</gene>
<dbReference type="InterPro" id="IPR029062">
    <property type="entry name" value="Class_I_gatase-like"/>
</dbReference>
<sequence length="189" mass="20648">MNIAFCLYDGMTALDFVGAYDAITRLERMDLSPLEWDVCAPTASVTGTQLTLEVDRVEPDLGEYDLVFLPGGYATRELRHDGDFLEWIRTAAECEYLTSVCTGSLLLGGAGLLEGKRATTHPGEFETLAEYATVVEQRVVQDGNVITGGGVAASVDLGLYIVEELTDRETRETVAAQMDYPYGEAVFEQ</sequence>
<dbReference type="Gene3D" id="3.40.50.880">
    <property type="match status" value="1"/>
</dbReference>
<reference evidence="3" key="1">
    <citation type="submission" date="2016-10" db="EMBL/GenBank/DDBJ databases">
        <authorList>
            <person name="Varghese N."/>
            <person name="Submissions S."/>
        </authorList>
    </citation>
    <scope>NUCLEOTIDE SEQUENCE [LARGE SCALE GENOMIC DNA]</scope>
    <source>
        <strain evidence="3">CGMCC 1.8981</strain>
    </source>
</reference>